<keyword evidence="3" id="KW-1185">Reference proteome</keyword>
<protein>
    <submittedName>
        <fullName evidence="2">Uncharacterized protein</fullName>
    </submittedName>
</protein>
<gene>
    <name evidence="2" type="ORF">AVEN_97436_1</name>
</gene>
<feature type="compositionally biased region" description="Low complexity" evidence="1">
    <location>
        <begin position="48"/>
        <end position="67"/>
    </location>
</feature>
<evidence type="ECO:0000256" key="1">
    <source>
        <dbReference type="SAM" id="MobiDB-lite"/>
    </source>
</evidence>
<proteinExistence type="predicted"/>
<evidence type="ECO:0000313" key="3">
    <source>
        <dbReference type="Proteomes" id="UP000499080"/>
    </source>
</evidence>
<dbReference type="Proteomes" id="UP000499080">
    <property type="component" value="Unassembled WGS sequence"/>
</dbReference>
<evidence type="ECO:0000313" key="2">
    <source>
        <dbReference type="EMBL" id="GBM29162.1"/>
    </source>
</evidence>
<sequence length="127" mass="13939">MNFLAFLYPSLNKRRSIGVSDATASPYRIPHLQPGLTDNPPQKSEYGLRPARPSSSFLRPPLLFLEPKTSLSPTTNKIPVTPTKGPLYAASNPSISFQERGNLSEGQAQIATQDEMVNDPFQTILPT</sequence>
<feature type="region of interest" description="Disordered" evidence="1">
    <location>
        <begin position="20"/>
        <end position="91"/>
    </location>
</feature>
<dbReference type="AlphaFoldDB" id="A0A4Y2EJ23"/>
<comment type="caution">
    <text evidence="2">The sequence shown here is derived from an EMBL/GenBank/DDBJ whole genome shotgun (WGS) entry which is preliminary data.</text>
</comment>
<accession>A0A4Y2EJ23</accession>
<dbReference type="EMBL" id="BGPR01000628">
    <property type="protein sequence ID" value="GBM29162.1"/>
    <property type="molecule type" value="Genomic_DNA"/>
</dbReference>
<reference evidence="2 3" key="1">
    <citation type="journal article" date="2019" name="Sci. Rep.">
        <title>Orb-weaving spider Araneus ventricosus genome elucidates the spidroin gene catalogue.</title>
        <authorList>
            <person name="Kono N."/>
            <person name="Nakamura H."/>
            <person name="Ohtoshi R."/>
            <person name="Moran D.A.P."/>
            <person name="Shinohara A."/>
            <person name="Yoshida Y."/>
            <person name="Fujiwara M."/>
            <person name="Mori M."/>
            <person name="Tomita M."/>
            <person name="Arakawa K."/>
        </authorList>
    </citation>
    <scope>NUCLEOTIDE SEQUENCE [LARGE SCALE GENOMIC DNA]</scope>
</reference>
<name>A0A4Y2EJ23_ARAVE</name>
<organism evidence="2 3">
    <name type="scientific">Araneus ventricosus</name>
    <name type="common">Orbweaver spider</name>
    <name type="synonym">Epeira ventricosa</name>
    <dbReference type="NCBI Taxonomy" id="182803"/>
    <lineage>
        <taxon>Eukaryota</taxon>
        <taxon>Metazoa</taxon>
        <taxon>Ecdysozoa</taxon>
        <taxon>Arthropoda</taxon>
        <taxon>Chelicerata</taxon>
        <taxon>Arachnida</taxon>
        <taxon>Araneae</taxon>
        <taxon>Araneomorphae</taxon>
        <taxon>Entelegynae</taxon>
        <taxon>Araneoidea</taxon>
        <taxon>Araneidae</taxon>
        <taxon>Araneus</taxon>
    </lineage>
</organism>
<feature type="compositionally biased region" description="Polar residues" evidence="1">
    <location>
        <begin position="69"/>
        <end position="78"/>
    </location>
</feature>